<name>A0A9I9E7U8_CUCME</name>
<feature type="region of interest" description="Disordered" evidence="1">
    <location>
        <begin position="43"/>
        <end position="65"/>
    </location>
</feature>
<reference evidence="2" key="1">
    <citation type="submission" date="2023-03" db="UniProtKB">
        <authorList>
            <consortium name="EnsemblPlants"/>
        </authorList>
    </citation>
    <scope>IDENTIFICATION</scope>
</reference>
<dbReference type="EnsemblPlants" id="MELO3C029994.2.1">
    <property type="protein sequence ID" value="MELO3C029994.2.1"/>
    <property type="gene ID" value="MELO3C029994.2"/>
</dbReference>
<protein>
    <submittedName>
        <fullName evidence="2">Uncharacterized protein</fullName>
    </submittedName>
</protein>
<evidence type="ECO:0000313" key="2">
    <source>
        <dbReference type="EnsemblPlants" id="MELO3C029994.2.1"/>
    </source>
</evidence>
<dbReference type="AlphaFoldDB" id="A0A9I9E7U8"/>
<accession>A0A9I9E7U8</accession>
<sequence length="65" mass="7600">MRATQITPQKIMGPMWPPLRTELLHIDCFRFLKESVERNLIPKAGRETKNSGPPFMRWPGNLDHN</sequence>
<proteinExistence type="predicted"/>
<organism evidence="2">
    <name type="scientific">Cucumis melo</name>
    <name type="common">Muskmelon</name>
    <dbReference type="NCBI Taxonomy" id="3656"/>
    <lineage>
        <taxon>Eukaryota</taxon>
        <taxon>Viridiplantae</taxon>
        <taxon>Streptophyta</taxon>
        <taxon>Embryophyta</taxon>
        <taxon>Tracheophyta</taxon>
        <taxon>Spermatophyta</taxon>
        <taxon>Magnoliopsida</taxon>
        <taxon>eudicotyledons</taxon>
        <taxon>Gunneridae</taxon>
        <taxon>Pentapetalae</taxon>
        <taxon>rosids</taxon>
        <taxon>fabids</taxon>
        <taxon>Cucurbitales</taxon>
        <taxon>Cucurbitaceae</taxon>
        <taxon>Benincaseae</taxon>
        <taxon>Cucumis</taxon>
    </lineage>
</organism>
<dbReference type="Gramene" id="MELO3C029994.2.1">
    <property type="protein sequence ID" value="MELO3C029994.2.1"/>
    <property type="gene ID" value="MELO3C029994.2"/>
</dbReference>
<evidence type="ECO:0000256" key="1">
    <source>
        <dbReference type="SAM" id="MobiDB-lite"/>
    </source>
</evidence>